<gene>
    <name evidence="3" type="ORF">PsYK624_134890</name>
</gene>
<comment type="caution">
    <text evidence="3">The sequence shown here is derived from an EMBL/GenBank/DDBJ whole genome shotgun (WGS) entry which is preliminary data.</text>
</comment>
<keyword evidence="4" id="KW-1185">Reference proteome</keyword>
<dbReference type="GO" id="GO:0016787">
    <property type="term" value="F:hydrolase activity"/>
    <property type="evidence" value="ECO:0007669"/>
    <property type="project" value="UniProtKB-KW"/>
</dbReference>
<dbReference type="OrthoDB" id="2796951at2759"/>
<dbReference type="AlphaFoldDB" id="A0A9P3LJF7"/>
<dbReference type="Proteomes" id="UP000703269">
    <property type="component" value="Unassembled WGS sequence"/>
</dbReference>
<dbReference type="InterPro" id="IPR031728">
    <property type="entry name" value="GlcAase_C"/>
</dbReference>
<name>A0A9P3LJF7_9APHY</name>
<dbReference type="InterPro" id="IPR052974">
    <property type="entry name" value="GH79_Enzymes"/>
</dbReference>
<dbReference type="SUPFAM" id="SSF51445">
    <property type="entry name" value="(Trans)glycosidases"/>
    <property type="match status" value="1"/>
</dbReference>
<evidence type="ECO:0000259" key="2">
    <source>
        <dbReference type="Pfam" id="PF16862"/>
    </source>
</evidence>
<feature type="signal peptide" evidence="1">
    <location>
        <begin position="1"/>
        <end position="19"/>
    </location>
</feature>
<evidence type="ECO:0000313" key="4">
    <source>
        <dbReference type="Proteomes" id="UP000703269"/>
    </source>
</evidence>
<evidence type="ECO:0000313" key="3">
    <source>
        <dbReference type="EMBL" id="GJE97273.1"/>
    </source>
</evidence>
<dbReference type="EMBL" id="BPQB01000069">
    <property type="protein sequence ID" value="GJE97273.1"/>
    <property type="molecule type" value="Genomic_DNA"/>
</dbReference>
<dbReference type="InterPro" id="IPR017853">
    <property type="entry name" value="GH"/>
</dbReference>
<feature type="chain" id="PRO_5040465800" evidence="1">
    <location>
        <begin position="20"/>
        <end position="586"/>
    </location>
</feature>
<keyword evidence="3" id="KW-0378">Hydrolase</keyword>
<dbReference type="PANTHER" id="PTHR36183:SF2">
    <property type="entry name" value="BETA-GLUCURONIDASE C-TERMINAL DOMAIN-CONTAINING PROTEIN"/>
    <property type="match status" value="1"/>
</dbReference>
<sequence>MFSPLTLALLSGVLAGCYAQSANATNSTSSASVVLPIFASSDSQPLSNTLLSFSIEQDRWPDWTGIDERNEFTHAALTNLAHLTGRPPKIRVGANSEDKTVWDPTVTVNVDEFPPPNTVTPYPEATHIAVGDEYYVLSKWLPAGTHMTWGVNLGLDNATNALNMANAILRAFLTPAVKLSGVVLDLIEIGNEADLYANNGLRNSSYNVEAYVPDWINISTPVADAIQAHPLARRAEAKRDADTVQGPVHIQACSFAGQGFTPTEVFEMGLLDSTPGELVTVVSQHRYSAAFCQGGDFPLVSFMNKASVRSNLTLFEDDIAATVEEGLAYILGETGSIACHGAPGVSNTAGAALWVVDYTLFAATIGIGELYFHEGIGFKYNFIQPVSLNRSTVDGSPLDPPQPPHIQPSYYAALLIGSATGTNSLPFPWPFAHGTLMSPASSAWASARIAELDVPLDTVSGYAVYERGVLARAVFVNLDAWLSSAEAAGATRPSVHLDLGFVLSGAQTGAPNAGAGMSVDGFARATMQVRRLGVDHADDLANLTWAGQSYETADASPEGPLVVESVPVSRGVRIQSSEALLVTFEL</sequence>
<dbReference type="PANTHER" id="PTHR36183">
    <property type="entry name" value="BETA-GLUCURONIDASE"/>
    <property type="match status" value="1"/>
</dbReference>
<proteinExistence type="predicted"/>
<accession>A0A9P3LJF7</accession>
<keyword evidence="1" id="KW-0732">Signal</keyword>
<reference evidence="3 4" key="1">
    <citation type="submission" date="2021-08" db="EMBL/GenBank/DDBJ databases">
        <title>Draft Genome Sequence of Phanerochaete sordida strain YK-624.</title>
        <authorList>
            <person name="Mori T."/>
            <person name="Dohra H."/>
            <person name="Suzuki T."/>
            <person name="Kawagishi H."/>
            <person name="Hirai H."/>
        </authorList>
    </citation>
    <scope>NUCLEOTIDE SEQUENCE [LARGE SCALE GENOMIC DNA]</scope>
    <source>
        <strain evidence="3 4">YK-624</strain>
    </source>
</reference>
<dbReference type="Pfam" id="PF16862">
    <property type="entry name" value="Glyco_hydro_79C"/>
    <property type="match status" value="1"/>
</dbReference>
<protein>
    <submittedName>
        <fullName evidence="3">Glycoside hydrolase family 79 protein</fullName>
    </submittedName>
</protein>
<dbReference type="Gene3D" id="3.20.20.80">
    <property type="entry name" value="Glycosidases"/>
    <property type="match status" value="1"/>
</dbReference>
<evidence type="ECO:0000256" key="1">
    <source>
        <dbReference type="SAM" id="SignalP"/>
    </source>
</evidence>
<organism evidence="3 4">
    <name type="scientific">Phanerochaete sordida</name>
    <dbReference type="NCBI Taxonomy" id="48140"/>
    <lineage>
        <taxon>Eukaryota</taxon>
        <taxon>Fungi</taxon>
        <taxon>Dikarya</taxon>
        <taxon>Basidiomycota</taxon>
        <taxon>Agaricomycotina</taxon>
        <taxon>Agaricomycetes</taxon>
        <taxon>Polyporales</taxon>
        <taxon>Phanerochaetaceae</taxon>
        <taxon>Phanerochaete</taxon>
    </lineage>
</organism>
<feature type="domain" description="Beta-glucuronidase C-terminal" evidence="2">
    <location>
        <begin position="461"/>
        <end position="581"/>
    </location>
</feature>